<dbReference type="PANTHER" id="PTHR26312">
    <property type="entry name" value="TETRATRICOPEPTIDE REPEAT PROTEIN 5"/>
    <property type="match status" value="1"/>
</dbReference>
<dbReference type="AlphaFoldDB" id="A0AAV5HNR0"/>
<evidence type="ECO:0000313" key="1">
    <source>
        <dbReference type="EMBL" id="GKU87269.1"/>
    </source>
</evidence>
<protein>
    <submittedName>
        <fullName evidence="1">Uncharacterized protein</fullName>
    </submittedName>
</protein>
<comment type="caution">
    <text evidence="1">The sequence shown here is derived from an EMBL/GenBank/DDBJ whole genome shotgun (WGS) entry which is preliminary data.</text>
</comment>
<proteinExistence type="predicted"/>
<evidence type="ECO:0000313" key="2">
    <source>
        <dbReference type="Proteomes" id="UP001054252"/>
    </source>
</evidence>
<dbReference type="PANTHER" id="PTHR26312:SF168">
    <property type="entry name" value="OS06G0606700 PROTEIN"/>
    <property type="match status" value="1"/>
</dbReference>
<dbReference type="Proteomes" id="UP001054252">
    <property type="component" value="Unassembled WGS sequence"/>
</dbReference>
<keyword evidence="2" id="KW-1185">Reference proteome</keyword>
<dbReference type="EMBL" id="BPVZ01000002">
    <property type="protein sequence ID" value="GKU87269.1"/>
    <property type="molecule type" value="Genomic_DNA"/>
</dbReference>
<accession>A0AAV5HNR0</accession>
<reference evidence="1 2" key="1">
    <citation type="journal article" date="2021" name="Commun. Biol.">
        <title>The genome of Shorea leprosula (Dipterocarpaceae) highlights the ecological relevance of drought in aseasonal tropical rainforests.</title>
        <authorList>
            <person name="Ng K.K.S."/>
            <person name="Kobayashi M.J."/>
            <person name="Fawcett J.A."/>
            <person name="Hatakeyama M."/>
            <person name="Paape T."/>
            <person name="Ng C.H."/>
            <person name="Ang C.C."/>
            <person name="Tnah L.H."/>
            <person name="Lee C.T."/>
            <person name="Nishiyama T."/>
            <person name="Sese J."/>
            <person name="O'Brien M.J."/>
            <person name="Copetti D."/>
            <person name="Mohd Noor M.I."/>
            <person name="Ong R.C."/>
            <person name="Putra M."/>
            <person name="Sireger I.Z."/>
            <person name="Indrioko S."/>
            <person name="Kosugi Y."/>
            <person name="Izuno A."/>
            <person name="Isagi Y."/>
            <person name="Lee S.L."/>
            <person name="Shimizu K.K."/>
        </authorList>
    </citation>
    <scope>NUCLEOTIDE SEQUENCE [LARGE SCALE GENOMIC DNA]</scope>
    <source>
        <strain evidence="1">214</strain>
    </source>
</reference>
<name>A0AAV5HNR0_9ROSI</name>
<dbReference type="InterPro" id="IPR011990">
    <property type="entry name" value="TPR-like_helical_dom_sf"/>
</dbReference>
<sequence>MLLRSASTPILKHPQSPTALDGAGNLFLNRPISLTASPINKLERTASDGNLKLLTIPRRRNFCTSHVGSPVAVKEEGMGVFASKEAAGGGNVGGGGFSSGRDGCGDWGRGGDKVEEYYQMMIKMYPGDCLLLANYAKYLKEVRGDLLKAEEYCARAILANATGDILSMYAELIWSNHKDGNRAKAYFEQATKDSPNDCNVHAAYARFLWDAGVEEEEGEEEFQFPKLSTFPQTQFSHDHSVTAAS</sequence>
<dbReference type="Gene3D" id="1.25.40.10">
    <property type="entry name" value="Tetratricopeptide repeat domain"/>
    <property type="match status" value="1"/>
</dbReference>
<dbReference type="SUPFAM" id="SSF48452">
    <property type="entry name" value="TPR-like"/>
    <property type="match status" value="1"/>
</dbReference>
<organism evidence="1 2">
    <name type="scientific">Rubroshorea leprosula</name>
    <dbReference type="NCBI Taxonomy" id="152421"/>
    <lineage>
        <taxon>Eukaryota</taxon>
        <taxon>Viridiplantae</taxon>
        <taxon>Streptophyta</taxon>
        <taxon>Embryophyta</taxon>
        <taxon>Tracheophyta</taxon>
        <taxon>Spermatophyta</taxon>
        <taxon>Magnoliopsida</taxon>
        <taxon>eudicotyledons</taxon>
        <taxon>Gunneridae</taxon>
        <taxon>Pentapetalae</taxon>
        <taxon>rosids</taxon>
        <taxon>malvids</taxon>
        <taxon>Malvales</taxon>
        <taxon>Dipterocarpaceae</taxon>
        <taxon>Rubroshorea</taxon>
    </lineage>
</organism>
<gene>
    <name evidence="1" type="ORF">SLEP1_g1699</name>
</gene>